<gene>
    <name evidence="2" type="primary">Cryab</name>
    <name evidence="2" type="ORF">SPITYR_R01479</name>
</gene>
<feature type="domain" description="Alpha-crystallin N-terminal" evidence="1">
    <location>
        <begin position="2"/>
        <end position="47"/>
    </location>
</feature>
<comment type="caution">
    <text evidence="2">The sequence shown here is derived from an EMBL/GenBank/DDBJ whole genome shotgun (WGS) entry which is preliminary data.</text>
</comment>
<dbReference type="Proteomes" id="UP000519115">
    <property type="component" value="Unassembled WGS sequence"/>
</dbReference>
<evidence type="ECO:0000313" key="2">
    <source>
        <dbReference type="EMBL" id="NXJ55305.1"/>
    </source>
</evidence>
<proteinExistence type="predicted"/>
<evidence type="ECO:0000313" key="3">
    <source>
        <dbReference type="Proteomes" id="UP000519115"/>
    </source>
</evidence>
<evidence type="ECO:0000259" key="1">
    <source>
        <dbReference type="Pfam" id="PF00525"/>
    </source>
</evidence>
<dbReference type="EMBL" id="VXAF01000756">
    <property type="protein sequence ID" value="NXJ55305.1"/>
    <property type="molecule type" value="Genomic_DNA"/>
</dbReference>
<feature type="non-terminal residue" evidence="2">
    <location>
        <position position="1"/>
    </location>
</feature>
<protein>
    <submittedName>
        <fullName evidence="2">CRYAB protein</fullName>
    </submittedName>
</protein>
<organism evidence="2 3">
    <name type="scientific">Spizaetus tyrannus</name>
    <name type="common">black hawk-eagle</name>
    <dbReference type="NCBI Taxonomy" id="252798"/>
    <lineage>
        <taxon>Eukaryota</taxon>
        <taxon>Metazoa</taxon>
        <taxon>Chordata</taxon>
        <taxon>Craniata</taxon>
        <taxon>Vertebrata</taxon>
        <taxon>Euteleostomi</taxon>
        <taxon>Archelosauria</taxon>
        <taxon>Archosauria</taxon>
        <taxon>Dinosauria</taxon>
        <taxon>Saurischia</taxon>
        <taxon>Theropoda</taxon>
        <taxon>Coelurosauria</taxon>
        <taxon>Aves</taxon>
        <taxon>Neognathae</taxon>
        <taxon>Neoaves</taxon>
        <taxon>Telluraves</taxon>
        <taxon>Accipitrimorphae</taxon>
        <taxon>Accipitriformes</taxon>
        <taxon>Accipitridae</taxon>
        <taxon>Accipitrinae</taxon>
        <taxon>Spizaetus</taxon>
    </lineage>
</organism>
<dbReference type="AlphaFoldDB" id="A0A7L0C641"/>
<sequence>LIRRPLLSWLAPSRIFDQIFGEHLQESELLPASPSLSPFLMRSPILRMPSWL</sequence>
<keyword evidence="3" id="KW-1185">Reference proteome</keyword>
<reference evidence="2 3" key="1">
    <citation type="submission" date="2019-09" db="EMBL/GenBank/DDBJ databases">
        <title>Bird 10,000 Genomes (B10K) Project - Family phase.</title>
        <authorList>
            <person name="Zhang G."/>
        </authorList>
    </citation>
    <scope>NUCLEOTIDE SEQUENCE [LARGE SCALE GENOMIC DNA]</scope>
    <source>
        <strain evidence="2">B10K-DU-007-42</strain>
        <tissue evidence="2">Muscle</tissue>
    </source>
</reference>
<dbReference type="InterPro" id="IPR003090">
    <property type="entry name" value="Alpha-crystallin_N"/>
</dbReference>
<feature type="non-terminal residue" evidence="2">
    <location>
        <position position="52"/>
    </location>
</feature>
<accession>A0A7L0C641</accession>
<dbReference type="GO" id="GO:0005212">
    <property type="term" value="F:structural constituent of eye lens"/>
    <property type="evidence" value="ECO:0007669"/>
    <property type="project" value="InterPro"/>
</dbReference>
<dbReference type="Pfam" id="PF00525">
    <property type="entry name" value="Crystallin"/>
    <property type="match status" value="1"/>
</dbReference>
<name>A0A7L0C641_9AVES</name>